<comment type="function">
    <text evidence="10">Catalyzes the first step in the biosynthesis of NAD from nicotinic acid, the ATP-dependent synthesis of beta-nicotinate D-ribonucleotide from nicotinate and 5-phospho-D-ribose 1-phosphate. Helps prevent cellular oxidative stress via its role in NAD biosynthesis.</text>
</comment>
<evidence type="ECO:0000256" key="7">
    <source>
        <dbReference type="ARBA" id="ARBA00022679"/>
    </source>
</evidence>
<dbReference type="EC" id="6.3.4.21" evidence="3"/>
<evidence type="ECO:0000313" key="15">
    <source>
        <dbReference type="EMBL" id="KAF4674633.1"/>
    </source>
</evidence>
<protein>
    <recommendedName>
        <fullName evidence="3">nicotinate phosphoribosyltransferase</fullName>
        <ecNumber evidence="3">6.3.4.21</ecNumber>
    </recommendedName>
</protein>
<feature type="compositionally biased region" description="Basic and acidic residues" evidence="13">
    <location>
        <begin position="1253"/>
        <end position="1267"/>
    </location>
</feature>
<evidence type="ECO:0000256" key="2">
    <source>
        <dbReference type="ARBA" id="ARBA00010897"/>
    </source>
</evidence>
<feature type="region of interest" description="Disordered" evidence="13">
    <location>
        <begin position="493"/>
        <end position="547"/>
    </location>
</feature>
<comment type="similarity">
    <text evidence="2">Belongs to the NAPRTase family.</text>
</comment>
<dbReference type="InterPro" id="IPR006405">
    <property type="entry name" value="Nic_PRibTrfase_pncB"/>
</dbReference>
<dbReference type="Gene3D" id="1.10.510.10">
    <property type="entry name" value="Transferase(Phosphotransferase) domain 1"/>
    <property type="match status" value="1"/>
</dbReference>
<evidence type="ECO:0000256" key="6">
    <source>
        <dbReference type="ARBA" id="ARBA00022642"/>
    </source>
</evidence>
<proteinExistence type="inferred from homology"/>
<dbReference type="InterPro" id="IPR007229">
    <property type="entry name" value="Nic_PRibTrfase-Fam"/>
</dbReference>
<feature type="compositionally biased region" description="Basic and acidic residues" evidence="13">
    <location>
        <begin position="519"/>
        <end position="546"/>
    </location>
</feature>
<dbReference type="SMART" id="SM00220">
    <property type="entry name" value="S_TKc"/>
    <property type="match status" value="1"/>
</dbReference>
<evidence type="ECO:0000256" key="11">
    <source>
        <dbReference type="ARBA" id="ARBA00048668"/>
    </source>
</evidence>
<comment type="catalytic activity">
    <reaction evidence="11">
        <text>5-phospho-alpha-D-ribose 1-diphosphate + nicotinate + ATP + H2O = nicotinate beta-D-ribonucleotide + ADP + phosphate + diphosphate</text>
        <dbReference type="Rhea" id="RHEA:36163"/>
        <dbReference type="ChEBI" id="CHEBI:15377"/>
        <dbReference type="ChEBI" id="CHEBI:30616"/>
        <dbReference type="ChEBI" id="CHEBI:32544"/>
        <dbReference type="ChEBI" id="CHEBI:33019"/>
        <dbReference type="ChEBI" id="CHEBI:43474"/>
        <dbReference type="ChEBI" id="CHEBI:57502"/>
        <dbReference type="ChEBI" id="CHEBI:58017"/>
        <dbReference type="ChEBI" id="CHEBI:456216"/>
        <dbReference type="EC" id="6.3.4.21"/>
    </reaction>
</comment>
<dbReference type="GO" id="GO:0005524">
    <property type="term" value="F:ATP binding"/>
    <property type="evidence" value="ECO:0007669"/>
    <property type="project" value="UniProtKB-UniRule"/>
</dbReference>
<evidence type="ECO:0000256" key="4">
    <source>
        <dbReference type="ARBA" id="ARBA00022553"/>
    </source>
</evidence>
<evidence type="ECO:0000256" key="5">
    <source>
        <dbReference type="ARBA" id="ARBA00022598"/>
    </source>
</evidence>
<evidence type="ECO:0000313" key="16">
    <source>
        <dbReference type="Proteomes" id="UP000572268"/>
    </source>
</evidence>
<keyword evidence="15" id="KW-0328">Glycosyltransferase</keyword>
<gene>
    <name evidence="15" type="primary">NAPRT1_1</name>
    <name evidence="15" type="ORF">FOL46_004420</name>
</gene>
<feature type="domain" description="Protein kinase" evidence="14">
    <location>
        <begin position="184"/>
        <end position="488"/>
    </location>
</feature>
<feature type="region of interest" description="Disordered" evidence="13">
    <location>
        <begin position="1339"/>
        <end position="1378"/>
    </location>
</feature>
<dbReference type="Pfam" id="PF17767">
    <property type="entry name" value="NAPRTase_N"/>
    <property type="match status" value="1"/>
</dbReference>
<dbReference type="Pfam" id="PF00069">
    <property type="entry name" value="Pkinase"/>
    <property type="match status" value="2"/>
</dbReference>
<keyword evidence="6" id="KW-0662">Pyridine nucleotide biosynthesis</keyword>
<dbReference type="GO" id="GO:0034355">
    <property type="term" value="P:NAD+ biosynthetic process via the salvage pathway"/>
    <property type="evidence" value="ECO:0007669"/>
    <property type="project" value="TreeGrafter"/>
</dbReference>
<keyword evidence="8 12" id="KW-0547">Nucleotide-binding</keyword>
<dbReference type="UniPathway" id="UPA00253">
    <property type="reaction ID" value="UER00457"/>
</dbReference>
<dbReference type="Gene3D" id="3.20.140.10">
    <property type="entry name" value="nicotinate phosphoribosyltransferase"/>
    <property type="match status" value="2"/>
</dbReference>
<dbReference type="SUPFAM" id="SSF54675">
    <property type="entry name" value="Nicotinate/Quinolinate PRTase N-terminal domain-like"/>
    <property type="match status" value="1"/>
</dbReference>
<dbReference type="InterPro" id="IPR008271">
    <property type="entry name" value="Ser/Thr_kinase_AS"/>
</dbReference>
<keyword evidence="5" id="KW-0436">Ligase</keyword>
<dbReference type="Proteomes" id="UP000572268">
    <property type="component" value="Unassembled WGS sequence"/>
</dbReference>
<comment type="caution">
    <text evidence="15">The sequence shown here is derived from an EMBL/GenBank/DDBJ whole genome shotgun (WGS) entry which is preliminary data.</text>
</comment>
<reference evidence="15 16" key="1">
    <citation type="submission" date="2020-04" db="EMBL/GenBank/DDBJ databases">
        <title>Perkinsus olseni comparative genomics.</title>
        <authorList>
            <person name="Bogema D.R."/>
        </authorList>
    </citation>
    <scope>NUCLEOTIDE SEQUENCE [LARGE SCALE GENOMIC DNA]</scope>
    <source>
        <strain evidence="15">ATCC PRA-31</strain>
    </source>
</reference>
<name>A0A7J6MSS8_PEROL</name>
<evidence type="ECO:0000256" key="10">
    <source>
        <dbReference type="ARBA" id="ARBA00023426"/>
    </source>
</evidence>
<dbReference type="InterPro" id="IPR036068">
    <property type="entry name" value="Nicotinate_pribotase-like_C"/>
</dbReference>
<evidence type="ECO:0000256" key="9">
    <source>
        <dbReference type="ARBA" id="ARBA00022840"/>
    </source>
</evidence>
<dbReference type="SUPFAM" id="SSF56112">
    <property type="entry name" value="Protein kinase-like (PK-like)"/>
    <property type="match status" value="1"/>
</dbReference>
<keyword evidence="9 12" id="KW-0067">ATP-binding</keyword>
<feature type="binding site" evidence="12">
    <location>
        <position position="217"/>
    </location>
    <ligand>
        <name>ATP</name>
        <dbReference type="ChEBI" id="CHEBI:30616"/>
    </ligand>
</feature>
<evidence type="ECO:0000256" key="12">
    <source>
        <dbReference type="PROSITE-ProRule" id="PRU10141"/>
    </source>
</evidence>
<feature type="region of interest" description="Disordered" evidence="13">
    <location>
        <begin position="1219"/>
        <end position="1267"/>
    </location>
</feature>
<dbReference type="PANTHER" id="PTHR11098">
    <property type="entry name" value="NICOTINATE PHOSPHORIBOSYLTRANSFERASE"/>
    <property type="match status" value="1"/>
</dbReference>
<comment type="pathway">
    <text evidence="1">Cofactor biosynthesis; NAD(+) biosynthesis; nicotinate D-ribonucleotide from nicotinate: step 1/1.</text>
</comment>
<keyword evidence="7 15" id="KW-0808">Transferase</keyword>
<dbReference type="NCBIfam" id="TIGR01513">
    <property type="entry name" value="NAPRTase_put"/>
    <property type="match status" value="1"/>
</dbReference>
<dbReference type="SUPFAM" id="SSF51690">
    <property type="entry name" value="Nicotinate/Quinolinate PRTase C-terminal domain-like"/>
    <property type="match status" value="1"/>
</dbReference>
<dbReference type="PROSITE" id="PS00108">
    <property type="entry name" value="PROTEIN_KINASE_ST"/>
    <property type="match status" value="1"/>
</dbReference>
<feature type="compositionally biased region" description="Acidic residues" evidence="13">
    <location>
        <begin position="1368"/>
        <end position="1378"/>
    </location>
</feature>
<keyword evidence="4" id="KW-0597">Phosphoprotein</keyword>
<evidence type="ECO:0000259" key="14">
    <source>
        <dbReference type="PROSITE" id="PS50011"/>
    </source>
</evidence>
<dbReference type="GO" id="GO:0004672">
    <property type="term" value="F:protein kinase activity"/>
    <property type="evidence" value="ECO:0007669"/>
    <property type="project" value="InterPro"/>
</dbReference>
<dbReference type="GO" id="GO:0005829">
    <property type="term" value="C:cytosol"/>
    <property type="evidence" value="ECO:0007669"/>
    <property type="project" value="TreeGrafter"/>
</dbReference>
<dbReference type="InterPro" id="IPR011009">
    <property type="entry name" value="Kinase-like_dom_sf"/>
</dbReference>
<evidence type="ECO:0000256" key="8">
    <source>
        <dbReference type="ARBA" id="ARBA00022741"/>
    </source>
</evidence>
<feature type="region of interest" description="Disordered" evidence="13">
    <location>
        <begin position="1"/>
        <end position="21"/>
    </location>
</feature>
<dbReference type="Pfam" id="PF17956">
    <property type="entry name" value="NAPRTase_C"/>
    <property type="match status" value="1"/>
</dbReference>
<dbReference type="Gene3D" id="3.20.20.70">
    <property type="entry name" value="Aldolase class I"/>
    <property type="match status" value="1"/>
</dbReference>
<dbReference type="PROSITE" id="PS50011">
    <property type="entry name" value="PROTEIN_KINASE_DOM"/>
    <property type="match status" value="1"/>
</dbReference>
<dbReference type="PANTHER" id="PTHR11098:SF1">
    <property type="entry name" value="NICOTINATE PHOSPHORIBOSYLTRANSFERASE"/>
    <property type="match status" value="1"/>
</dbReference>
<evidence type="ECO:0000256" key="3">
    <source>
        <dbReference type="ARBA" id="ARBA00013236"/>
    </source>
</evidence>
<dbReference type="InterPro" id="IPR040727">
    <property type="entry name" value="NAPRTase_N"/>
</dbReference>
<dbReference type="PROSITE" id="PS00107">
    <property type="entry name" value="PROTEIN_KINASE_ATP"/>
    <property type="match status" value="1"/>
</dbReference>
<organism evidence="15 16">
    <name type="scientific">Perkinsus olseni</name>
    <name type="common">Perkinsus atlanticus</name>
    <dbReference type="NCBI Taxonomy" id="32597"/>
    <lineage>
        <taxon>Eukaryota</taxon>
        <taxon>Sar</taxon>
        <taxon>Alveolata</taxon>
        <taxon>Perkinsozoa</taxon>
        <taxon>Perkinsea</taxon>
        <taxon>Perkinsida</taxon>
        <taxon>Perkinsidae</taxon>
        <taxon>Perkinsus</taxon>
    </lineage>
</organism>
<dbReference type="InterPro" id="IPR017441">
    <property type="entry name" value="Protein_kinase_ATP_BS"/>
</dbReference>
<accession>A0A7J6MSS8</accession>
<evidence type="ECO:0000256" key="1">
    <source>
        <dbReference type="ARBA" id="ARBA00004952"/>
    </source>
</evidence>
<evidence type="ECO:0000256" key="13">
    <source>
        <dbReference type="SAM" id="MobiDB-lite"/>
    </source>
</evidence>
<dbReference type="InterPro" id="IPR000719">
    <property type="entry name" value="Prot_kinase_dom"/>
</dbReference>
<dbReference type="GO" id="GO:0004516">
    <property type="term" value="F:nicotinate phosphoribosyltransferase activity"/>
    <property type="evidence" value="ECO:0007669"/>
    <property type="project" value="UniProtKB-EC"/>
</dbReference>
<sequence length="1397" mass="154153">MLHQDGEAGQTSVTALGGPPQPATSLRWHMALGLAALAAVQSTVALVQAEQTASSNSRRDGSPVDDDVLVTAQPYRCAAASMPSGSMSSSRARAAPSTVAFQWGPDFADSVCNSLCGGLPPAHLEEASSSKTEGDGTEGSARPLHAAEIAALALVTGMSLMGCAYSVKLLCRKKCKCRLCTGHYQLVKRLGSGGYGEVYSVVVPSGEGREQLFAAKKIPVSNVTEADSFSSEAKELVRLHHRHIVSYVDDFIHIEHTLWGVKVYFFIVMEYCSNGDVKQQVEANFAQLTEATILAWFQQLCQAVQYLHSQNVIHRDIKSQNVFLTENGDVRLGDFGLCKHDKIRKRDRGGGGGKLGKTLRKPLALYRRAAAVAATATSSTSDSVQVGTDCYMSPEMLCSAECGKPGDVWSLGCVLFEMCSGKFMWELDSNIGIDMVMDKSSPSKVYSLLMSYMSPHVSPATRSLIKKILDPDPRTRPTIADILRKKVVKRSSRSASSVRFGSSRHDERGLERQGNGCDSEGKPELKIPGLKSDKEAGEEENHRERSSSYIARGYAACESPCDGHAFSRLRCDSEMGEPHSDIIEATFTDLYQISMAYAYWKSGKEKEHAVFDVYFRKCPFGGEFTVCAGIDEVVRYVNTFRFTQLHIDYLQSQMPEADPEFFQYLLTLDASNLTIHAVREGDFVFPREPVLRVAGPLIVCQLMETAILNLVNFPCLVATQAARFRIAAGDDAQLLEFGARRAQGPDGALTASRYAYVGGFDGTSNVKAGHVFGIPIAGTHAHAFVNSFHSLEDLDEDTRMSPDPESLTAKVNTHEFEQACISAREELCEAIGFQVNCCNDGELAAFIRYAQAFPTNFLALVDTYETILSGVPNYLSVALGLWRFAQIQAVGIRLDSGDLAYLSMRAREVFSTAADAFANEGFQFIAGSRIVASNDINEAVLLSLHDQPHSIDSFGIGTNLVTCQAQPALGMVYKLVELNGQPRMKLSQDFEKQGVPSRKAVYRLYGQDGMAILDIMQGEEEPVPQPNTKVFCRHLFDEQKRCYVTPRKVEPLLICVWKDGKAVHLTSSPRTKENDRPDIHSAKQHFNESRKTFRKDHLRPTNPTPYKVSTSAEFFDFFRRFWQETAPVKEFSTVLSRRDHGGLRLRNLWLDDEDEGSGSFDCCCADGKDGGCLSLTLEKTPSTVASSPFTPNRVTARFLLRPTVRFEPMVQVRFCDRPETHSEDQENSTATPHSPLPSSDPEGTAELPLVGDDSDHRKCVPSETAERLRPSIPDWQGIVLETESVVKDFDGHSALREKAYSSSDDLKSMAHLMGVEPSRPRYGRDRSVTVCDLEEYMESLRSPRRGSATSRISRGRDSPLCGERSKLDDDDDYDDSDSEENILARMEAMGCDMDLEN</sequence>
<dbReference type="EMBL" id="JABANN010000027">
    <property type="protein sequence ID" value="KAF4674633.1"/>
    <property type="molecule type" value="Genomic_DNA"/>
</dbReference>
<dbReference type="CDD" id="cd01570">
    <property type="entry name" value="NAPRTase_A"/>
    <property type="match status" value="1"/>
</dbReference>
<dbReference type="InterPro" id="IPR041619">
    <property type="entry name" value="NAPRTase_C"/>
</dbReference>
<dbReference type="GO" id="GO:0016757">
    <property type="term" value="F:glycosyltransferase activity"/>
    <property type="evidence" value="ECO:0007669"/>
    <property type="project" value="UniProtKB-KW"/>
</dbReference>
<dbReference type="InterPro" id="IPR013785">
    <property type="entry name" value="Aldolase_TIM"/>
</dbReference>